<evidence type="ECO:0000256" key="4">
    <source>
        <dbReference type="ARBA" id="ARBA00023163"/>
    </source>
</evidence>
<dbReference type="Gene3D" id="1.10.1660.10">
    <property type="match status" value="1"/>
</dbReference>
<dbReference type="InterPro" id="IPR009061">
    <property type="entry name" value="DNA-bd_dom_put_sf"/>
</dbReference>
<evidence type="ECO:0000256" key="2">
    <source>
        <dbReference type="ARBA" id="ARBA00023015"/>
    </source>
</evidence>
<accession>A0A2A6DXP5</accession>
<dbReference type="GO" id="GO:0003677">
    <property type="term" value="F:DNA binding"/>
    <property type="evidence" value="ECO:0007669"/>
    <property type="project" value="UniProtKB-KW"/>
</dbReference>
<dbReference type="InterPro" id="IPR047057">
    <property type="entry name" value="MerR_fam"/>
</dbReference>
<feature type="domain" description="HTH merR-type" evidence="5">
    <location>
        <begin position="7"/>
        <end position="76"/>
    </location>
</feature>
<keyword evidence="2" id="KW-0805">Transcription regulation</keyword>
<dbReference type="PANTHER" id="PTHR30204:SF69">
    <property type="entry name" value="MERR-FAMILY TRANSCRIPTIONAL REGULATOR"/>
    <property type="match status" value="1"/>
</dbReference>
<keyword evidence="1" id="KW-0678">Repressor</keyword>
<evidence type="ECO:0000256" key="3">
    <source>
        <dbReference type="ARBA" id="ARBA00023125"/>
    </source>
</evidence>
<comment type="caution">
    <text evidence="6">The sequence shown here is derived from an EMBL/GenBank/DDBJ whole genome shotgun (WGS) entry which is preliminary data.</text>
</comment>
<sequence length="148" mass="17245">MKEARRLYRIGELARITRLSPRTIDYYTAKGLIRPASRTVANYRLYGSETLERLKRIEQLKKEKYTLEEIKRRLDDLDRVGTDRMMAEKLTSLQILLHQLSRETQELKMLLGQTRPQKAKTVWKRLAAQSAACLDALLFLTGKQPPLS</sequence>
<dbReference type="SUPFAM" id="SSF46955">
    <property type="entry name" value="Putative DNA-binding domain"/>
    <property type="match status" value="1"/>
</dbReference>
<keyword evidence="3" id="KW-0238">DNA-binding</keyword>
<name>A0A2A6DXP5_9BACL</name>
<dbReference type="SMART" id="SM00422">
    <property type="entry name" value="HTH_MERR"/>
    <property type="match status" value="1"/>
</dbReference>
<evidence type="ECO:0000256" key="1">
    <source>
        <dbReference type="ARBA" id="ARBA00022491"/>
    </source>
</evidence>
<dbReference type="InterPro" id="IPR000551">
    <property type="entry name" value="MerR-type_HTH_dom"/>
</dbReference>
<gene>
    <name evidence="6" type="ORF">BLM47_13535</name>
</gene>
<dbReference type="Proteomes" id="UP000243688">
    <property type="component" value="Unassembled WGS sequence"/>
</dbReference>
<reference evidence="6 7" key="1">
    <citation type="submission" date="2016-12" db="EMBL/GenBank/DDBJ databases">
        <title>Candidatus Reconcilibacillus cellulovorans genome.</title>
        <authorList>
            <person name="Kolinko S."/>
            <person name="Wu Y.-W."/>
            <person name="Tachea F."/>
            <person name="Denzel E."/>
            <person name="Hiras J."/>
            <person name="Baecker N."/>
            <person name="Chan L.J."/>
            <person name="Eichorst S.A."/>
            <person name="Frey D."/>
            <person name="Adams P.D."/>
            <person name="Pray T."/>
            <person name="Tanjore D."/>
            <person name="Petzold C.J."/>
            <person name="Gladden J.M."/>
            <person name="Simmons B.A."/>
            <person name="Singer S.W."/>
        </authorList>
    </citation>
    <scope>NUCLEOTIDE SEQUENCE [LARGE SCALE GENOMIC DNA]</scope>
    <source>
        <strain evidence="6">JTherm</strain>
    </source>
</reference>
<evidence type="ECO:0000313" key="7">
    <source>
        <dbReference type="Proteomes" id="UP000243688"/>
    </source>
</evidence>
<evidence type="ECO:0000259" key="5">
    <source>
        <dbReference type="PROSITE" id="PS50937"/>
    </source>
</evidence>
<keyword evidence="4" id="KW-0804">Transcription</keyword>
<dbReference type="EMBL" id="MOXJ01000050">
    <property type="protein sequence ID" value="PDO09277.1"/>
    <property type="molecule type" value="Genomic_DNA"/>
</dbReference>
<proteinExistence type="predicted"/>
<dbReference type="Pfam" id="PF13411">
    <property type="entry name" value="MerR_1"/>
    <property type="match status" value="1"/>
</dbReference>
<evidence type="ECO:0000313" key="6">
    <source>
        <dbReference type="EMBL" id="PDO09277.1"/>
    </source>
</evidence>
<protein>
    <submittedName>
        <fullName evidence="6">Transcriptional regulator</fullName>
    </submittedName>
</protein>
<dbReference type="PROSITE" id="PS50937">
    <property type="entry name" value="HTH_MERR_2"/>
    <property type="match status" value="1"/>
</dbReference>
<dbReference type="PANTHER" id="PTHR30204">
    <property type="entry name" value="REDOX-CYCLING DRUG-SENSING TRANSCRIPTIONAL ACTIVATOR SOXR"/>
    <property type="match status" value="1"/>
</dbReference>
<dbReference type="AlphaFoldDB" id="A0A2A6DXP5"/>
<organism evidence="6 7">
    <name type="scientific">Candidatus Reconcilbacillus cellulovorans</name>
    <dbReference type="NCBI Taxonomy" id="1906605"/>
    <lineage>
        <taxon>Bacteria</taxon>
        <taxon>Bacillati</taxon>
        <taxon>Bacillota</taxon>
        <taxon>Bacilli</taxon>
        <taxon>Bacillales</taxon>
        <taxon>Paenibacillaceae</taxon>
        <taxon>Candidatus Reconcilbacillus</taxon>
    </lineage>
</organism>
<dbReference type="GO" id="GO:0003700">
    <property type="term" value="F:DNA-binding transcription factor activity"/>
    <property type="evidence" value="ECO:0007669"/>
    <property type="project" value="InterPro"/>
</dbReference>